<dbReference type="Pfam" id="PF01661">
    <property type="entry name" value="Macro"/>
    <property type="match status" value="1"/>
</dbReference>
<dbReference type="AlphaFoldDB" id="A0AAD5XH35"/>
<dbReference type="EMBL" id="JADGJH010000588">
    <property type="protein sequence ID" value="KAJ3125833.1"/>
    <property type="molecule type" value="Genomic_DNA"/>
</dbReference>
<proteinExistence type="predicted"/>
<dbReference type="InterPro" id="IPR002589">
    <property type="entry name" value="Macro_dom"/>
</dbReference>
<comment type="caution">
    <text evidence="2">The sequence shown here is derived from an EMBL/GenBank/DDBJ whole genome shotgun (WGS) entry which is preliminary data.</text>
</comment>
<protein>
    <submittedName>
        <fullName evidence="2">O-acetyl-ADP-ribose deacetylase macrod1</fullName>
    </submittedName>
</protein>
<dbReference type="PROSITE" id="PS51154">
    <property type="entry name" value="MACRO"/>
    <property type="match status" value="1"/>
</dbReference>
<feature type="domain" description="Macro" evidence="1">
    <location>
        <begin position="1"/>
        <end position="138"/>
    </location>
</feature>
<evidence type="ECO:0000313" key="3">
    <source>
        <dbReference type="Proteomes" id="UP001211907"/>
    </source>
</evidence>
<dbReference type="InterPro" id="IPR043472">
    <property type="entry name" value="Macro_dom-like"/>
</dbReference>
<dbReference type="SUPFAM" id="SSF52949">
    <property type="entry name" value="Macro domain-like"/>
    <property type="match status" value="1"/>
</dbReference>
<dbReference type="PANTHER" id="PTHR11106">
    <property type="entry name" value="GANGLIOSIDE INDUCED DIFFERENTIATION ASSOCIATED PROTEIN 2-RELATED"/>
    <property type="match status" value="1"/>
</dbReference>
<name>A0AAD5XH35_9FUNG</name>
<dbReference type="SMART" id="SM00506">
    <property type="entry name" value="A1pp"/>
    <property type="match status" value="1"/>
</dbReference>
<evidence type="ECO:0000259" key="1">
    <source>
        <dbReference type="PROSITE" id="PS51154"/>
    </source>
</evidence>
<dbReference type="CDD" id="cd02908">
    <property type="entry name" value="Macro_OAADPr_deacetylase"/>
    <property type="match status" value="1"/>
</dbReference>
<reference evidence="2" key="1">
    <citation type="submission" date="2020-05" db="EMBL/GenBank/DDBJ databases">
        <title>Phylogenomic resolution of chytrid fungi.</title>
        <authorList>
            <person name="Stajich J.E."/>
            <person name="Amses K."/>
            <person name="Simmons R."/>
            <person name="Seto K."/>
            <person name="Myers J."/>
            <person name="Bonds A."/>
            <person name="Quandt C.A."/>
            <person name="Barry K."/>
            <person name="Liu P."/>
            <person name="Grigoriev I."/>
            <person name="Longcore J.E."/>
            <person name="James T.Y."/>
        </authorList>
    </citation>
    <scope>NUCLEOTIDE SEQUENCE</scope>
    <source>
        <strain evidence="2">JEL0513</strain>
    </source>
</reference>
<feature type="non-terminal residue" evidence="2">
    <location>
        <position position="1"/>
    </location>
</feature>
<dbReference type="PANTHER" id="PTHR11106:SF27">
    <property type="entry name" value="MACRO DOMAIN-CONTAINING PROTEIN"/>
    <property type="match status" value="1"/>
</dbReference>
<organism evidence="2 3">
    <name type="scientific">Physocladia obscura</name>
    <dbReference type="NCBI Taxonomy" id="109957"/>
    <lineage>
        <taxon>Eukaryota</taxon>
        <taxon>Fungi</taxon>
        <taxon>Fungi incertae sedis</taxon>
        <taxon>Chytridiomycota</taxon>
        <taxon>Chytridiomycota incertae sedis</taxon>
        <taxon>Chytridiomycetes</taxon>
        <taxon>Chytridiales</taxon>
        <taxon>Chytriomycetaceae</taxon>
        <taxon>Physocladia</taxon>
    </lineage>
</organism>
<accession>A0AAD5XH35</accession>
<gene>
    <name evidence="2" type="primary">MACROD1</name>
    <name evidence="2" type="ORF">HK100_010558</name>
</gene>
<keyword evidence="3" id="KW-1185">Reference proteome</keyword>
<sequence>GGGVDGAIHRAAGPDLRRECRQLNGCETGAAKITHAYRLPCKRIIHTVGPIGEQTALLTSCYLNSLRLVRDNLLRSVAFPCISTGVYEYPNENAARVALATVREFLETQEGGDIDRVVFCIFLDVDWDIYNRLKNKYFPEESRAEPVEPLAESLEPPIA</sequence>
<dbReference type="Gene3D" id="3.40.220.10">
    <property type="entry name" value="Leucine Aminopeptidase, subunit E, domain 1"/>
    <property type="match status" value="1"/>
</dbReference>
<dbReference type="Proteomes" id="UP001211907">
    <property type="component" value="Unassembled WGS sequence"/>
</dbReference>
<evidence type="ECO:0000313" key="2">
    <source>
        <dbReference type="EMBL" id="KAJ3125833.1"/>
    </source>
</evidence>